<comment type="caution">
    <text evidence="2">The sequence shown here is derived from an EMBL/GenBank/DDBJ whole genome shotgun (WGS) entry which is preliminary data.</text>
</comment>
<feature type="compositionally biased region" description="Basic and acidic residues" evidence="1">
    <location>
        <begin position="65"/>
        <end position="95"/>
    </location>
</feature>
<protein>
    <submittedName>
        <fullName evidence="2">Uncharacterized protein</fullName>
    </submittedName>
</protein>
<gene>
    <name evidence="2" type="ORF">PGLA1383_LOCUS9248</name>
</gene>
<dbReference type="Proteomes" id="UP000654075">
    <property type="component" value="Unassembled WGS sequence"/>
</dbReference>
<keyword evidence="3" id="KW-1185">Reference proteome</keyword>
<accession>A0A813DVZ7</accession>
<evidence type="ECO:0000313" key="3">
    <source>
        <dbReference type="Proteomes" id="UP000654075"/>
    </source>
</evidence>
<organism evidence="2 3">
    <name type="scientific">Polarella glacialis</name>
    <name type="common">Dinoflagellate</name>
    <dbReference type="NCBI Taxonomy" id="89957"/>
    <lineage>
        <taxon>Eukaryota</taxon>
        <taxon>Sar</taxon>
        <taxon>Alveolata</taxon>
        <taxon>Dinophyceae</taxon>
        <taxon>Suessiales</taxon>
        <taxon>Suessiaceae</taxon>
        <taxon>Polarella</taxon>
    </lineage>
</organism>
<dbReference type="EMBL" id="CAJNNV010004321">
    <property type="protein sequence ID" value="CAE8590527.1"/>
    <property type="molecule type" value="Genomic_DNA"/>
</dbReference>
<evidence type="ECO:0000313" key="2">
    <source>
        <dbReference type="EMBL" id="CAE8590527.1"/>
    </source>
</evidence>
<feature type="non-terminal residue" evidence="2">
    <location>
        <position position="1"/>
    </location>
</feature>
<evidence type="ECO:0000256" key="1">
    <source>
        <dbReference type="SAM" id="MobiDB-lite"/>
    </source>
</evidence>
<feature type="non-terminal residue" evidence="2">
    <location>
        <position position="238"/>
    </location>
</feature>
<name>A0A813DVZ7_POLGL</name>
<feature type="region of interest" description="Disordered" evidence="1">
    <location>
        <begin position="1"/>
        <end position="50"/>
    </location>
</feature>
<proteinExistence type="predicted"/>
<feature type="region of interest" description="Disordered" evidence="1">
    <location>
        <begin position="65"/>
        <end position="101"/>
    </location>
</feature>
<dbReference type="AlphaFoldDB" id="A0A813DVZ7"/>
<sequence length="238" mass="26705">GRVRGASGPRSPDSMEPRAVSPGPSFRAVTPRRPPSAAKPVSSKRTIIDHDQLLEKVRQLELAKQAEEKERKKSETQRKKDLANAKSQMTKEIRSASRHLRKSEMEASKLWRNLQVTAQKVDQAGAKRAQQVLQLEMDINKVQSKRSELQATWEEKLSEVGEAKNKLANAEMTARLVDLGVVLPSDTAALADISFGYREGEHGQLVPVQDQSLRDENTRLCQEVNELRARLDRLEPAK</sequence>
<reference evidence="2" key="1">
    <citation type="submission" date="2021-02" db="EMBL/GenBank/DDBJ databases">
        <authorList>
            <person name="Dougan E. K."/>
            <person name="Rhodes N."/>
            <person name="Thang M."/>
            <person name="Chan C."/>
        </authorList>
    </citation>
    <scope>NUCLEOTIDE SEQUENCE</scope>
</reference>